<dbReference type="CDD" id="cd00130">
    <property type="entry name" value="PAS"/>
    <property type="match status" value="1"/>
</dbReference>
<dbReference type="InterPro" id="IPR001610">
    <property type="entry name" value="PAC"/>
</dbReference>
<evidence type="ECO:0000256" key="2">
    <source>
        <dbReference type="ARBA" id="ARBA00022643"/>
    </source>
</evidence>
<feature type="domain" description="Histidine kinase" evidence="5">
    <location>
        <begin position="150"/>
        <end position="344"/>
    </location>
</feature>
<dbReference type="Pfam" id="PF02518">
    <property type="entry name" value="HATPase_c"/>
    <property type="match status" value="1"/>
</dbReference>
<keyword evidence="1" id="KW-0285">Flavoprotein</keyword>
<dbReference type="PROSITE" id="PS50112">
    <property type="entry name" value="PAS"/>
    <property type="match status" value="1"/>
</dbReference>
<dbReference type="NCBIfam" id="TIGR00229">
    <property type="entry name" value="sensory_box"/>
    <property type="match status" value="1"/>
</dbReference>
<evidence type="ECO:0000256" key="1">
    <source>
        <dbReference type="ARBA" id="ARBA00022630"/>
    </source>
</evidence>
<dbReference type="InterPro" id="IPR005467">
    <property type="entry name" value="His_kinase_dom"/>
</dbReference>
<accession>A0AA37MD60</accession>
<dbReference type="RefSeq" id="WP_238307313.1">
    <property type="nucleotide sequence ID" value="NZ_BPQM01000192.1"/>
</dbReference>
<reference evidence="8" key="1">
    <citation type="journal article" date="2016" name="Front. Microbiol.">
        <title>Genome Sequence of the Piezophilic, Mesophilic Sulfate-Reducing Bacterium Desulfovibrio indicus J2T.</title>
        <authorList>
            <person name="Cao J."/>
            <person name="Maignien L."/>
            <person name="Shao Z."/>
            <person name="Alain K."/>
            <person name="Jebbar M."/>
        </authorList>
    </citation>
    <scope>NUCLEOTIDE SEQUENCE</scope>
    <source>
        <strain evidence="8">NBRC 103626</strain>
    </source>
</reference>
<keyword evidence="3" id="KW-0157">Chromophore</keyword>
<dbReference type="Proteomes" id="UP001055108">
    <property type="component" value="Unassembled WGS sequence"/>
</dbReference>
<dbReference type="SMART" id="SM00086">
    <property type="entry name" value="PAC"/>
    <property type="match status" value="1"/>
</dbReference>
<dbReference type="InterPro" id="IPR000700">
    <property type="entry name" value="PAS-assoc_C"/>
</dbReference>
<evidence type="ECO:0000313" key="9">
    <source>
        <dbReference type="Proteomes" id="UP001055108"/>
    </source>
</evidence>
<evidence type="ECO:0000256" key="3">
    <source>
        <dbReference type="ARBA" id="ARBA00022991"/>
    </source>
</evidence>
<comment type="caution">
    <text evidence="8">The sequence shown here is derived from an EMBL/GenBank/DDBJ whole genome shotgun (WGS) entry which is preliminary data.</text>
</comment>
<dbReference type="SUPFAM" id="SSF55874">
    <property type="entry name" value="ATPase domain of HSP90 chaperone/DNA topoisomerase II/histidine kinase"/>
    <property type="match status" value="1"/>
</dbReference>
<name>A0AA37MD60_9HYPH</name>
<evidence type="ECO:0000259" key="5">
    <source>
        <dbReference type="PROSITE" id="PS50109"/>
    </source>
</evidence>
<dbReference type="SUPFAM" id="SSF55785">
    <property type="entry name" value="PYP-like sensor domain (PAS domain)"/>
    <property type="match status" value="1"/>
</dbReference>
<dbReference type="InterPro" id="IPR011495">
    <property type="entry name" value="Sig_transdc_His_kin_sub2_dim/P"/>
</dbReference>
<feature type="domain" description="PAS" evidence="6">
    <location>
        <begin position="18"/>
        <end position="91"/>
    </location>
</feature>
<keyword evidence="9" id="KW-1185">Reference proteome</keyword>
<dbReference type="InterPro" id="IPR000014">
    <property type="entry name" value="PAS"/>
</dbReference>
<feature type="compositionally biased region" description="Polar residues" evidence="4">
    <location>
        <begin position="370"/>
        <end position="379"/>
    </location>
</feature>
<gene>
    <name evidence="8" type="ORF">NBEOAGPD_5356</name>
</gene>
<proteinExistence type="predicted"/>
<evidence type="ECO:0000256" key="4">
    <source>
        <dbReference type="SAM" id="MobiDB-lite"/>
    </source>
</evidence>
<dbReference type="Gene3D" id="3.30.450.20">
    <property type="entry name" value="PAS domain"/>
    <property type="match status" value="1"/>
</dbReference>
<protein>
    <recommendedName>
        <fullName evidence="10">Signal transduction histidine kinase</fullName>
    </recommendedName>
</protein>
<reference evidence="8" key="2">
    <citation type="submission" date="2021-08" db="EMBL/GenBank/DDBJ databases">
        <authorList>
            <person name="Tani A."/>
            <person name="Ola A."/>
            <person name="Ogura Y."/>
            <person name="Katsura K."/>
            <person name="Hayashi T."/>
        </authorList>
    </citation>
    <scope>NUCLEOTIDE SEQUENCE</scope>
    <source>
        <strain evidence="8">NBRC 103626</strain>
    </source>
</reference>
<dbReference type="SMART" id="SM00387">
    <property type="entry name" value="HATPase_c"/>
    <property type="match status" value="1"/>
</dbReference>
<dbReference type="InterPro" id="IPR003594">
    <property type="entry name" value="HATPase_dom"/>
</dbReference>
<keyword evidence="2" id="KW-0288">FMN</keyword>
<feature type="region of interest" description="Disordered" evidence="4">
    <location>
        <begin position="333"/>
        <end position="379"/>
    </location>
</feature>
<dbReference type="EMBL" id="BPQM01000192">
    <property type="protein sequence ID" value="GJD82097.1"/>
    <property type="molecule type" value="Genomic_DNA"/>
</dbReference>
<organism evidence="8 9">
    <name type="scientific">Methylobacterium gregans</name>
    <dbReference type="NCBI Taxonomy" id="374424"/>
    <lineage>
        <taxon>Bacteria</taxon>
        <taxon>Pseudomonadati</taxon>
        <taxon>Pseudomonadota</taxon>
        <taxon>Alphaproteobacteria</taxon>
        <taxon>Hyphomicrobiales</taxon>
        <taxon>Methylobacteriaceae</taxon>
        <taxon>Methylobacterium</taxon>
    </lineage>
</organism>
<dbReference type="PANTHER" id="PTHR47429:SF2">
    <property type="entry name" value="PROTEIN TWIN LOV 1"/>
    <property type="match status" value="1"/>
</dbReference>
<dbReference type="PROSITE" id="PS50113">
    <property type="entry name" value="PAC"/>
    <property type="match status" value="1"/>
</dbReference>
<evidence type="ECO:0000259" key="7">
    <source>
        <dbReference type="PROSITE" id="PS50113"/>
    </source>
</evidence>
<dbReference type="PROSITE" id="PS50109">
    <property type="entry name" value="HIS_KIN"/>
    <property type="match status" value="1"/>
</dbReference>
<evidence type="ECO:0000313" key="8">
    <source>
        <dbReference type="EMBL" id="GJD82097.1"/>
    </source>
</evidence>
<dbReference type="InterPro" id="IPR036890">
    <property type="entry name" value="HATPase_C_sf"/>
</dbReference>
<feature type="domain" description="PAC" evidence="7">
    <location>
        <begin position="92"/>
        <end position="146"/>
    </location>
</feature>
<dbReference type="Pfam" id="PF13426">
    <property type="entry name" value="PAS_9"/>
    <property type="match status" value="1"/>
</dbReference>
<feature type="compositionally biased region" description="Low complexity" evidence="4">
    <location>
        <begin position="348"/>
        <end position="364"/>
    </location>
</feature>
<dbReference type="AlphaFoldDB" id="A0AA37MD60"/>
<evidence type="ECO:0008006" key="10">
    <source>
        <dbReference type="Google" id="ProtNLM"/>
    </source>
</evidence>
<evidence type="ECO:0000259" key="6">
    <source>
        <dbReference type="PROSITE" id="PS50112"/>
    </source>
</evidence>
<dbReference type="Gene3D" id="3.30.565.10">
    <property type="entry name" value="Histidine kinase-like ATPase, C-terminal domain"/>
    <property type="match status" value="1"/>
</dbReference>
<dbReference type="Pfam" id="PF07568">
    <property type="entry name" value="HisKA_2"/>
    <property type="match status" value="1"/>
</dbReference>
<dbReference type="PANTHER" id="PTHR47429">
    <property type="entry name" value="PROTEIN TWIN LOV 1"/>
    <property type="match status" value="1"/>
</dbReference>
<dbReference type="InterPro" id="IPR035965">
    <property type="entry name" value="PAS-like_dom_sf"/>
</dbReference>
<sequence length="379" mass="40364">MTRPDTLPDRGQPNSEGTALPFAAAMQAARLPMTITDPHRSDNPIVFANDAFLRLTGYVRSEVEGRNCRFLQGADTDPGAAARIRHALSAGRDIGLDILNYRKDGTPFWNALSISPIVCGAGRVQYFVATQMDVTERLHDLQARTTLLHEADHRVKNTLQMIAALVATQMLAVPEGPARETLAAALRRIETLATLHRRLHQSDDVAQVALTDVVQDIVTDLLGAAGRSDVAVTLDLAPMRVPAEAAAPLALIVNELVTNALKHAFPDRPGRLTVRVGSADDRAGARGIVEVVDDGPGMPTTVPDGATFGTTIVRMLARQLRAGLDWAPIAPHGTRATLTMPPRRPDEAAVQAAPPDPAPAVGQAVEKPNSARSPATATP</sequence>